<dbReference type="Ensembl" id="ENSXETT00000089733">
    <property type="protein sequence ID" value="ENSXETP00000064954"/>
    <property type="gene ID" value="ENSXETG00000040365"/>
</dbReference>
<evidence type="ECO:0000259" key="8">
    <source>
        <dbReference type="PROSITE" id="PS50835"/>
    </source>
</evidence>
<dbReference type="PROSITE" id="PS50835">
    <property type="entry name" value="IG_LIKE"/>
    <property type="match status" value="1"/>
</dbReference>
<keyword evidence="7" id="KW-0325">Glycoprotein</keyword>
<dbReference type="PANTHER" id="PTHR19433">
    <property type="entry name" value="T-CELL RECEPTOR ALPHA CHAIN V REGION-RELATED"/>
    <property type="match status" value="1"/>
</dbReference>
<evidence type="ECO:0000256" key="6">
    <source>
        <dbReference type="ARBA" id="ARBA00023157"/>
    </source>
</evidence>
<dbReference type="InterPro" id="IPR003599">
    <property type="entry name" value="Ig_sub"/>
</dbReference>
<evidence type="ECO:0000256" key="7">
    <source>
        <dbReference type="ARBA" id="ARBA00023180"/>
    </source>
</evidence>
<dbReference type="PANTHER" id="PTHR19433:SF111">
    <property type="entry name" value="T CELL RECEPTOR ALPHA VARIABLE 4"/>
    <property type="match status" value="1"/>
</dbReference>
<keyword evidence="5" id="KW-0472">Membrane</keyword>
<organism evidence="9">
    <name type="scientific">Xenopus tropicalis</name>
    <name type="common">Western clawed frog</name>
    <name type="synonym">Silurana tropicalis</name>
    <dbReference type="NCBI Taxonomy" id="8364"/>
    <lineage>
        <taxon>Eukaryota</taxon>
        <taxon>Metazoa</taxon>
        <taxon>Chordata</taxon>
        <taxon>Craniata</taxon>
        <taxon>Vertebrata</taxon>
        <taxon>Euteleostomi</taxon>
        <taxon>Amphibia</taxon>
        <taxon>Batrachia</taxon>
        <taxon>Anura</taxon>
        <taxon>Pipoidea</taxon>
        <taxon>Pipidae</taxon>
        <taxon>Xenopodinae</taxon>
        <taxon>Xenopus</taxon>
        <taxon>Silurana</taxon>
    </lineage>
</organism>
<dbReference type="SUPFAM" id="SSF48726">
    <property type="entry name" value="Immunoglobulin"/>
    <property type="match status" value="1"/>
</dbReference>
<accession>A0A6I8PYP6</accession>
<dbReference type="InterPro" id="IPR013106">
    <property type="entry name" value="Ig_V-set"/>
</dbReference>
<dbReference type="Gene3D" id="2.60.40.10">
    <property type="entry name" value="Immunoglobulins"/>
    <property type="match status" value="1"/>
</dbReference>
<dbReference type="InterPro" id="IPR052051">
    <property type="entry name" value="TCR_complex_component"/>
</dbReference>
<evidence type="ECO:0000313" key="9">
    <source>
        <dbReference type="Ensembl" id="ENSXETP00000064954"/>
    </source>
</evidence>
<evidence type="ECO:0000256" key="3">
    <source>
        <dbReference type="ARBA" id="ARBA00022729"/>
    </source>
</evidence>
<proteinExistence type="predicted"/>
<keyword evidence="3" id="KW-0732">Signal</keyword>
<dbReference type="SMART" id="SM00406">
    <property type="entry name" value="IGv"/>
    <property type="match status" value="1"/>
</dbReference>
<dbReference type="GO" id="GO:0002376">
    <property type="term" value="P:immune system process"/>
    <property type="evidence" value="ECO:0007669"/>
    <property type="project" value="UniProtKB-KW"/>
</dbReference>
<dbReference type="InParanoid" id="A0A6I8PYP6"/>
<dbReference type="SMART" id="SM00409">
    <property type="entry name" value="IG"/>
    <property type="match status" value="1"/>
</dbReference>
<dbReference type="InterPro" id="IPR013783">
    <property type="entry name" value="Ig-like_fold"/>
</dbReference>
<dbReference type="FunCoup" id="A0A6I8PYP6">
    <property type="interactions" value="167"/>
</dbReference>
<keyword evidence="6" id="KW-1015">Disulfide bond</keyword>
<reference evidence="9" key="1">
    <citation type="journal article" date="2010" name="Science">
        <title>The genome of the Western clawed frog Xenopus tropicalis.</title>
        <authorList>
            <person name="Hellsten U."/>
            <person name="Harland R.M."/>
            <person name="Gilchrist M.J."/>
            <person name="Hendrix D."/>
            <person name="Jurka J."/>
            <person name="Kapitonov V."/>
            <person name="Ovcharenko I."/>
            <person name="Putnam N.H."/>
            <person name="Shu S."/>
            <person name="Taher L."/>
            <person name="Blitz I.L."/>
            <person name="Blumberg B."/>
            <person name="Dichmann D.S."/>
            <person name="Dubchak I."/>
            <person name="Amaya E."/>
            <person name="Detter J.C."/>
            <person name="Fletcher R."/>
            <person name="Gerhard D.S."/>
            <person name="Goodstein D."/>
            <person name="Graves T."/>
            <person name="Grigoriev I.V."/>
            <person name="Grimwood J."/>
            <person name="Kawashima T."/>
            <person name="Lindquist E."/>
            <person name="Lucas S.M."/>
            <person name="Mead P.E."/>
            <person name="Mitros T."/>
            <person name="Ogino H."/>
            <person name="Ohta Y."/>
            <person name="Poliakov A.V."/>
            <person name="Pollet N."/>
            <person name="Robert J."/>
            <person name="Salamov A."/>
            <person name="Sater A.K."/>
            <person name="Schmutz J."/>
            <person name="Terry A."/>
            <person name="Vize P.D."/>
            <person name="Warren W.C."/>
            <person name="Wells D."/>
            <person name="Wills A."/>
            <person name="Wilson R.K."/>
            <person name="Zimmerman L.B."/>
            <person name="Zorn A.M."/>
            <person name="Grainger R."/>
            <person name="Grammer T."/>
            <person name="Khokha M.K."/>
            <person name="Richardson P.M."/>
            <person name="Rokhsar D.S."/>
        </authorList>
    </citation>
    <scope>NUCLEOTIDE SEQUENCE [LARGE SCALE GENOMIC DNA]</scope>
    <source>
        <strain evidence="9">Nigerian</strain>
    </source>
</reference>
<name>A0A6I8PYP6_XENTR</name>
<dbReference type="GeneTree" id="ENSGT00980000201783"/>
<sequence length="127" mass="14185">IREIRTSNVTINKRTFCSLCWANVIQPPTMTVSAGMNLTLPCSHDSITPSGYIHWYRLEPSQGPQYLVSGFKDTVSGFHTMTFSKDRKSSELHIQNMKPEESGVYLCALSDTAVQPNVPSVQYVDTV</sequence>
<evidence type="ECO:0000256" key="5">
    <source>
        <dbReference type="ARBA" id="ARBA00023136"/>
    </source>
</evidence>
<dbReference type="AlphaFoldDB" id="A0A6I8PYP6"/>
<dbReference type="InterPro" id="IPR036179">
    <property type="entry name" value="Ig-like_dom_sf"/>
</dbReference>
<dbReference type="GO" id="GO:0005886">
    <property type="term" value="C:plasma membrane"/>
    <property type="evidence" value="ECO:0007669"/>
    <property type="project" value="UniProtKB-SubCell"/>
</dbReference>
<protein>
    <recommendedName>
        <fullName evidence="8">Ig-like domain-containing protein</fullName>
    </recommendedName>
</protein>
<feature type="domain" description="Ig-like" evidence="8">
    <location>
        <begin position="22"/>
        <end position="119"/>
    </location>
</feature>
<evidence type="ECO:0000256" key="2">
    <source>
        <dbReference type="ARBA" id="ARBA00022475"/>
    </source>
</evidence>
<evidence type="ECO:0000256" key="1">
    <source>
        <dbReference type="ARBA" id="ARBA00004236"/>
    </source>
</evidence>
<dbReference type="Pfam" id="PF07686">
    <property type="entry name" value="V-set"/>
    <property type="match status" value="1"/>
</dbReference>
<keyword evidence="2" id="KW-1003">Cell membrane</keyword>
<comment type="subcellular location">
    <subcellularLocation>
        <location evidence="1">Cell membrane</location>
    </subcellularLocation>
</comment>
<evidence type="ECO:0000256" key="4">
    <source>
        <dbReference type="ARBA" id="ARBA00022859"/>
    </source>
</evidence>
<keyword evidence="4" id="KW-0391">Immunity</keyword>
<reference evidence="9" key="2">
    <citation type="submission" date="2020-05" db="UniProtKB">
        <authorList>
            <consortium name="Ensembl"/>
        </authorList>
    </citation>
    <scope>IDENTIFICATION</scope>
</reference>
<dbReference type="InterPro" id="IPR007110">
    <property type="entry name" value="Ig-like_dom"/>
</dbReference>